<evidence type="ECO:0000313" key="2">
    <source>
        <dbReference type="WBParaSite" id="PS1159_v2.g13606.t2"/>
    </source>
</evidence>
<dbReference type="WBParaSite" id="PS1159_v2.g13606.t2">
    <property type="protein sequence ID" value="PS1159_v2.g13606.t2"/>
    <property type="gene ID" value="PS1159_v2.g13606"/>
</dbReference>
<dbReference type="Proteomes" id="UP000887580">
    <property type="component" value="Unplaced"/>
</dbReference>
<organism evidence="1 2">
    <name type="scientific">Panagrolaimus sp. PS1159</name>
    <dbReference type="NCBI Taxonomy" id="55785"/>
    <lineage>
        <taxon>Eukaryota</taxon>
        <taxon>Metazoa</taxon>
        <taxon>Ecdysozoa</taxon>
        <taxon>Nematoda</taxon>
        <taxon>Chromadorea</taxon>
        <taxon>Rhabditida</taxon>
        <taxon>Tylenchina</taxon>
        <taxon>Panagrolaimomorpha</taxon>
        <taxon>Panagrolaimoidea</taxon>
        <taxon>Panagrolaimidae</taxon>
        <taxon>Panagrolaimus</taxon>
    </lineage>
</organism>
<accession>A0AC35F3V9</accession>
<reference evidence="2" key="1">
    <citation type="submission" date="2022-11" db="UniProtKB">
        <authorList>
            <consortium name="WormBaseParasite"/>
        </authorList>
    </citation>
    <scope>IDENTIFICATION</scope>
</reference>
<sequence length="208" mass="23941">MIENENEDVVMTQLSLSSEIIPRYGFYKHIAATSKYCLPFFLKNTLSPEDTLQFQKAESRTMINSVVMLGTDGENDDKIPVVPVSINNITADHPQTIFLTMRMFPKGQQFNILSRLYLDSIADQITLYQQLNINSLAIDKSNIISYLSSMFLLLQNNPNFDQDFEVLFGCRELESFIRQTSLDTSKKWGFIHSRRLARVLFTICLFLS</sequence>
<evidence type="ECO:0000313" key="1">
    <source>
        <dbReference type="Proteomes" id="UP000887580"/>
    </source>
</evidence>
<name>A0AC35F3V9_9BILA</name>
<protein>
    <submittedName>
        <fullName evidence="2">Uncharacterized protein</fullName>
    </submittedName>
</protein>
<proteinExistence type="predicted"/>